<sequence>MRVLGYAISLALAGVVTGCGGGGGGGGGGGFFPVVSSAPAPAPAPSPSAPPVADTTRPTVLAFVPAAGNDVPRTTEISATFSEGLRASTVTDSNVQISRSGAAVDGVLSYDATLHKVSFAPAQTLDLLATYTVTARTGLQDLAGNGLAAERSWSFRTADGVWETPRQLDAERTAVSGNPVTAQDSQGNIVVVWSSQASSGWYEIRSATRTESGAWGGFRTLSVPGNRNALLPQVGFDRQGGGLAIWSQFDGSGVEIWSSRFLKDGGWQTPVRLDSGLDVGDASLAVGADGNGFAVWAKQVAPYGNPDAWAARFTVEGGWQAPVRLGSSANSSFYDKVEQPQVAIDAAGNAYALWVQRTSDAPVWAARYELGTGWQPAVSLGATRLGDPFAPRLAISGSGQVMALWNSFVYAGGPYRFDLWWSTLGGTGGTWTTPALLETDDSGNALRQVLVADSTGSFHAVWQQYLSDYRSDLLYRRYTPGSGWSTATTVSTTNGTYWQNRMPSLVADRNGHLMLMWGAYQSGYGGDQEGTFARRYVSGEGWQATRRVGAAGASAAMFTSLAIRPNGTIAASWMEPSELRSDGPVSASVFR</sequence>
<feature type="domain" description="SbsA Ig-like" evidence="2">
    <location>
        <begin position="54"/>
        <end position="157"/>
    </location>
</feature>
<dbReference type="AlphaFoldDB" id="A0A370FG98"/>
<dbReference type="Pfam" id="PF13205">
    <property type="entry name" value="Big_5"/>
    <property type="match status" value="1"/>
</dbReference>
<evidence type="ECO:0000313" key="4">
    <source>
        <dbReference type="Proteomes" id="UP000255265"/>
    </source>
</evidence>
<keyword evidence="4" id="KW-1185">Reference proteome</keyword>
<organism evidence="3 4">
    <name type="scientific">Pseudacidovorax intermedius</name>
    <dbReference type="NCBI Taxonomy" id="433924"/>
    <lineage>
        <taxon>Bacteria</taxon>
        <taxon>Pseudomonadati</taxon>
        <taxon>Pseudomonadota</taxon>
        <taxon>Betaproteobacteria</taxon>
        <taxon>Burkholderiales</taxon>
        <taxon>Comamonadaceae</taxon>
        <taxon>Pseudacidovorax</taxon>
    </lineage>
</organism>
<dbReference type="InterPro" id="IPR014755">
    <property type="entry name" value="Cu-Rt/internalin_Ig-like"/>
</dbReference>
<evidence type="ECO:0000259" key="2">
    <source>
        <dbReference type="Pfam" id="PF13205"/>
    </source>
</evidence>
<dbReference type="Gene3D" id="2.60.40.1220">
    <property type="match status" value="1"/>
</dbReference>
<dbReference type="EMBL" id="QQAV01000006">
    <property type="protein sequence ID" value="RDI23409.1"/>
    <property type="molecule type" value="Genomic_DNA"/>
</dbReference>
<dbReference type="PROSITE" id="PS51257">
    <property type="entry name" value="PROKAR_LIPOPROTEIN"/>
    <property type="match status" value="1"/>
</dbReference>
<dbReference type="Proteomes" id="UP000255265">
    <property type="component" value="Unassembled WGS sequence"/>
</dbReference>
<protein>
    <submittedName>
        <fullName evidence="3">Ig-like domain-containing protein</fullName>
    </submittedName>
</protein>
<keyword evidence="1" id="KW-0732">Signal</keyword>
<dbReference type="InterPro" id="IPR032812">
    <property type="entry name" value="SbsA_Ig"/>
</dbReference>
<name>A0A370FG98_9BURK</name>
<gene>
    <name evidence="3" type="ORF">DFR41_106114</name>
</gene>
<proteinExistence type="predicted"/>
<evidence type="ECO:0000313" key="3">
    <source>
        <dbReference type="EMBL" id="RDI23409.1"/>
    </source>
</evidence>
<evidence type="ECO:0000256" key="1">
    <source>
        <dbReference type="ARBA" id="ARBA00022729"/>
    </source>
</evidence>
<accession>A0A370FG98</accession>
<reference evidence="3 4" key="1">
    <citation type="submission" date="2018-07" db="EMBL/GenBank/DDBJ databases">
        <title>Genomic Encyclopedia of Type Strains, Phase IV (KMG-IV): sequencing the most valuable type-strain genomes for metagenomic binning, comparative biology and taxonomic classification.</title>
        <authorList>
            <person name="Goeker M."/>
        </authorList>
    </citation>
    <scope>NUCLEOTIDE SEQUENCE [LARGE SCALE GENOMIC DNA]</scope>
    <source>
        <strain evidence="3 4">DSM 21352</strain>
    </source>
</reference>
<comment type="caution">
    <text evidence="3">The sequence shown here is derived from an EMBL/GenBank/DDBJ whole genome shotgun (WGS) entry which is preliminary data.</text>
</comment>